<dbReference type="InterPro" id="IPR037883">
    <property type="entry name" value="Knr4/Smi1-like_sf"/>
</dbReference>
<name>A0A4R3L6C3_9BACL</name>
<evidence type="ECO:0000313" key="3">
    <source>
        <dbReference type="Proteomes" id="UP000294937"/>
    </source>
</evidence>
<protein>
    <recommendedName>
        <fullName evidence="1">Knr4/Smi1-like domain-containing protein</fullName>
    </recommendedName>
</protein>
<dbReference type="SUPFAM" id="SSF160631">
    <property type="entry name" value="SMI1/KNR4-like"/>
    <property type="match status" value="1"/>
</dbReference>
<reference evidence="2 3" key="1">
    <citation type="submission" date="2019-03" db="EMBL/GenBank/DDBJ databases">
        <title>Genomic Encyclopedia of Type Strains, Phase IV (KMG-IV): sequencing the most valuable type-strain genomes for metagenomic binning, comparative biology and taxonomic classification.</title>
        <authorList>
            <person name="Goeker M."/>
        </authorList>
    </citation>
    <scope>NUCLEOTIDE SEQUENCE [LARGE SCALE GENOMIC DNA]</scope>
    <source>
        <strain evidence="2 3">DSM 45707</strain>
    </source>
</reference>
<dbReference type="Proteomes" id="UP000294937">
    <property type="component" value="Unassembled WGS sequence"/>
</dbReference>
<evidence type="ECO:0000259" key="1">
    <source>
        <dbReference type="Pfam" id="PF09346"/>
    </source>
</evidence>
<evidence type="ECO:0000313" key="2">
    <source>
        <dbReference type="EMBL" id="TCS94972.1"/>
    </source>
</evidence>
<gene>
    <name evidence="2" type="ORF">EDD58_103397</name>
</gene>
<comment type="caution">
    <text evidence="2">The sequence shown here is derived from an EMBL/GenBank/DDBJ whole genome shotgun (WGS) entry which is preliminary data.</text>
</comment>
<organism evidence="2 3">
    <name type="scientific">Hazenella coriacea</name>
    <dbReference type="NCBI Taxonomy" id="1179467"/>
    <lineage>
        <taxon>Bacteria</taxon>
        <taxon>Bacillati</taxon>
        <taxon>Bacillota</taxon>
        <taxon>Bacilli</taxon>
        <taxon>Bacillales</taxon>
        <taxon>Thermoactinomycetaceae</taxon>
        <taxon>Hazenella</taxon>
    </lineage>
</organism>
<dbReference type="AlphaFoldDB" id="A0A4R3L6C3"/>
<feature type="domain" description="Knr4/Smi1-like" evidence="1">
    <location>
        <begin position="14"/>
        <end position="78"/>
    </location>
</feature>
<dbReference type="Gene3D" id="3.40.1580.10">
    <property type="entry name" value="SMI1/KNR4-like"/>
    <property type="match status" value="1"/>
</dbReference>
<sequence>MLIIFQFQDGCNWYDEYMNDLLPQSIIIGDDSGSGKIVLVVDPEYKGVYYWDHTYDFEQLSDEENTYKIADSFQRFIDGLKNP</sequence>
<dbReference type="EMBL" id="SMAG01000003">
    <property type="protein sequence ID" value="TCS94972.1"/>
    <property type="molecule type" value="Genomic_DNA"/>
</dbReference>
<keyword evidence="3" id="KW-1185">Reference proteome</keyword>
<dbReference type="Pfam" id="PF09346">
    <property type="entry name" value="SMI1_KNR4"/>
    <property type="match status" value="1"/>
</dbReference>
<accession>A0A4R3L6C3</accession>
<proteinExistence type="predicted"/>
<dbReference type="InterPro" id="IPR018958">
    <property type="entry name" value="Knr4/Smi1-like_dom"/>
</dbReference>